<proteinExistence type="predicted"/>
<evidence type="ECO:0000313" key="1">
    <source>
        <dbReference type="EMBL" id="CAI2360268.1"/>
    </source>
</evidence>
<accession>A0AAD1X237</accession>
<dbReference type="Proteomes" id="UP001295684">
    <property type="component" value="Unassembled WGS sequence"/>
</dbReference>
<name>A0AAD1X237_EUPCR</name>
<gene>
    <name evidence="1" type="ORF">ECRASSUSDP1_LOCUS1568</name>
</gene>
<comment type="caution">
    <text evidence="1">The sequence shown here is derived from an EMBL/GenBank/DDBJ whole genome shotgun (WGS) entry which is preliminary data.</text>
</comment>
<evidence type="ECO:0000313" key="2">
    <source>
        <dbReference type="Proteomes" id="UP001295684"/>
    </source>
</evidence>
<sequence length="154" mass="18207">MASRNYSRMISFKIESDKNDSESNVDFEDRSLFNIKRTLEDRRGTDNSQRLLLQHQDSLKKKVMRKNTAVPSNALLSPIKDKRSGKDFSFYLPKLKKKAPNYREVIKKTRFENEWPAIDAPPVHYNSDEKHDSYWELVAKEVLFGNKNMMRIYT</sequence>
<keyword evidence="2" id="KW-1185">Reference proteome</keyword>
<protein>
    <submittedName>
        <fullName evidence="1">Uncharacterized protein</fullName>
    </submittedName>
</protein>
<reference evidence="1" key="1">
    <citation type="submission" date="2023-07" db="EMBL/GenBank/DDBJ databases">
        <authorList>
            <consortium name="AG Swart"/>
            <person name="Singh M."/>
            <person name="Singh A."/>
            <person name="Seah K."/>
            <person name="Emmerich C."/>
        </authorList>
    </citation>
    <scope>NUCLEOTIDE SEQUENCE</scope>
    <source>
        <strain evidence="1">DP1</strain>
    </source>
</reference>
<dbReference type="AlphaFoldDB" id="A0AAD1X237"/>
<organism evidence="1 2">
    <name type="scientific">Euplotes crassus</name>
    <dbReference type="NCBI Taxonomy" id="5936"/>
    <lineage>
        <taxon>Eukaryota</taxon>
        <taxon>Sar</taxon>
        <taxon>Alveolata</taxon>
        <taxon>Ciliophora</taxon>
        <taxon>Intramacronucleata</taxon>
        <taxon>Spirotrichea</taxon>
        <taxon>Hypotrichia</taxon>
        <taxon>Euplotida</taxon>
        <taxon>Euplotidae</taxon>
        <taxon>Moneuplotes</taxon>
    </lineage>
</organism>
<dbReference type="EMBL" id="CAMPGE010001477">
    <property type="protein sequence ID" value="CAI2360268.1"/>
    <property type="molecule type" value="Genomic_DNA"/>
</dbReference>